<keyword evidence="2" id="KW-1185">Reference proteome</keyword>
<dbReference type="AlphaFoldDB" id="A0A177E8N1"/>
<organism evidence="1 2">
    <name type="scientific">Thermodesulfatator autotrophicus</name>
    <dbReference type="NCBI Taxonomy" id="1795632"/>
    <lineage>
        <taxon>Bacteria</taxon>
        <taxon>Pseudomonadati</taxon>
        <taxon>Thermodesulfobacteriota</taxon>
        <taxon>Thermodesulfobacteria</taxon>
        <taxon>Thermodesulfobacteriales</taxon>
        <taxon>Thermodesulfatatoraceae</taxon>
        <taxon>Thermodesulfatator</taxon>
    </lineage>
</organism>
<accession>A0A177E8N1</accession>
<evidence type="ECO:0000313" key="2">
    <source>
        <dbReference type="Proteomes" id="UP000076964"/>
    </source>
</evidence>
<dbReference type="OrthoDB" id="9429383at2"/>
<protein>
    <submittedName>
        <fullName evidence="1">Uncharacterized protein</fullName>
    </submittedName>
</protein>
<reference evidence="1 2" key="1">
    <citation type="submission" date="2016-02" db="EMBL/GenBank/DDBJ databases">
        <title>Draft genome sequence of Thermodesulfatator sp. S606.</title>
        <authorList>
            <person name="Lai Q."/>
            <person name="Cao J."/>
            <person name="Dupont S."/>
            <person name="Shao Z."/>
            <person name="Jebbar M."/>
            <person name="Alain K."/>
        </authorList>
    </citation>
    <scope>NUCLEOTIDE SEQUENCE [LARGE SCALE GENOMIC DNA]</scope>
    <source>
        <strain evidence="1 2">S606</strain>
    </source>
</reference>
<evidence type="ECO:0000313" key="1">
    <source>
        <dbReference type="EMBL" id="OAG28148.1"/>
    </source>
</evidence>
<proteinExistence type="predicted"/>
<dbReference type="RefSeq" id="WP_068541244.1">
    <property type="nucleotide sequence ID" value="NZ_LSFI01000010.1"/>
</dbReference>
<comment type="caution">
    <text evidence="1">The sequence shown here is derived from an EMBL/GenBank/DDBJ whole genome shotgun (WGS) entry which is preliminary data.</text>
</comment>
<dbReference type="STRING" id="1795632.TH606_03140"/>
<name>A0A177E8N1_9BACT</name>
<dbReference type="EMBL" id="LSFI01000010">
    <property type="protein sequence ID" value="OAG28148.1"/>
    <property type="molecule type" value="Genomic_DNA"/>
</dbReference>
<sequence length="302" mass="35631">MLHPVFLPFSEEQLLLHFADVNINGKCQKNIKHLEYYKRSIKRYDEFLKKDIDRKGKPLNEIKLPCQIEKDERFWIANCMMNIFYSNTRSQELISLFSKAYGEIPPFKEENTWEECFEGELYLFFEVNLPSPPAYKKWLKENLEQRQIITYILDSAVGKKNLEGATNIDAMILNANNGFAVIIEAKVLSDISCQTTFDALRNQIARIIDVMLEKNDNLCCPLNKRNPKKTLFLLITPKIFKNNPTSRLYGYKLTEYKNRLDTLLNEFPYRDSQEIKKLPDKLGWLTWEDFNEVNQNCCPWLN</sequence>
<gene>
    <name evidence="1" type="ORF">TH606_03140</name>
</gene>
<dbReference type="Proteomes" id="UP000076964">
    <property type="component" value="Unassembled WGS sequence"/>
</dbReference>